<organism evidence="1 2">
    <name type="scientific">Streptomyces cacaoi</name>
    <dbReference type="NCBI Taxonomy" id="1898"/>
    <lineage>
        <taxon>Bacteria</taxon>
        <taxon>Bacillati</taxon>
        <taxon>Actinomycetota</taxon>
        <taxon>Actinomycetes</taxon>
        <taxon>Kitasatosporales</taxon>
        <taxon>Streptomycetaceae</taxon>
        <taxon>Streptomyces</taxon>
    </lineage>
</organism>
<accession>A0A4Y3R0J8</accession>
<evidence type="ECO:0000313" key="1">
    <source>
        <dbReference type="EMBL" id="GEB50198.1"/>
    </source>
</evidence>
<proteinExistence type="predicted"/>
<keyword evidence="2" id="KW-1185">Reference proteome</keyword>
<reference evidence="1 2" key="1">
    <citation type="submission" date="2019-06" db="EMBL/GenBank/DDBJ databases">
        <title>Whole genome shotgun sequence of Streptomyces cacaoi subsp. cacaoi NBRC 12748.</title>
        <authorList>
            <person name="Hosoyama A."/>
            <person name="Uohara A."/>
            <person name="Ohji S."/>
            <person name="Ichikawa N."/>
        </authorList>
    </citation>
    <scope>NUCLEOTIDE SEQUENCE [LARGE SCALE GENOMIC DNA]</scope>
    <source>
        <strain evidence="1 2">NBRC 12748</strain>
    </source>
</reference>
<protein>
    <recommendedName>
        <fullName evidence="3">Gliding motility-associated C-terminal domain-containing protein</fullName>
    </recommendedName>
</protein>
<dbReference type="Proteomes" id="UP000319210">
    <property type="component" value="Unassembled WGS sequence"/>
</dbReference>
<sequence length="117" mass="13416">MTLPAHAADIVTTIRNFSPGMESRRWNDSQFSQITFIGCGPRGARSVQVKMRQDKAWQPDPHRGTKTFTKCFRNTNPASYSRGTWHKLPKGKYYFQIGSIKGAKVVDVYQVRIRPKK</sequence>
<dbReference type="EMBL" id="BJMM01000011">
    <property type="protein sequence ID" value="GEB50198.1"/>
    <property type="molecule type" value="Genomic_DNA"/>
</dbReference>
<comment type="caution">
    <text evidence="1">The sequence shown here is derived from an EMBL/GenBank/DDBJ whole genome shotgun (WGS) entry which is preliminary data.</text>
</comment>
<evidence type="ECO:0000313" key="2">
    <source>
        <dbReference type="Proteomes" id="UP000319210"/>
    </source>
</evidence>
<name>A0A4Y3R0J8_STRCI</name>
<evidence type="ECO:0008006" key="3">
    <source>
        <dbReference type="Google" id="ProtNLM"/>
    </source>
</evidence>
<gene>
    <name evidence="1" type="ORF">SCA03_27490</name>
</gene>
<dbReference type="AlphaFoldDB" id="A0A4Y3R0J8"/>